<name>A0ABP8KPR1_9BACT</name>
<dbReference type="Proteomes" id="UP001500936">
    <property type="component" value="Unassembled WGS sequence"/>
</dbReference>
<gene>
    <name evidence="1" type="ORF">GCM10023187_38630</name>
</gene>
<organism evidence="1 2">
    <name type="scientific">Nibrella viscosa</name>
    <dbReference type="NCBI Taxonomy" id="1084524"/>
    <lineage>
        <taxon>Bacteria</taxon>
        <taxon>Pseudomonadati</taxon>
        <taxon>Bacteroidota</taxon>
        <taxon>Cytophagia</taxon>
        <taxon>Cytophagales</taxon>
        <taxon>Spirosomataceae</taxon>
        <taxon>Nibrella</taxon>
    </lineage>
</organism>
<evidence type="ECO:0008006" key="3">
    <source>
        <dbReference type="Google" id="ProtNLM"/>
    </source>
</evidence>
<protein>
    <recommendedName>
        <fullName evidence="3">DUF5625 domain-containing protein</fullName>
    </recommendedName>
</protein>
<keyword evidence="2" id="KW-1185">Reference proteome</keyword>
<dbReference type="EMBL" id="BAABHB010000009">
    <property type="protein sequence ID" value="GAA4412059.1"/>
    <property type="molecule type" value="Genomic_DNA"/>
</dbReference>
<reference evidence="2" key="1">
    <citation type="journal article" date="2019" name="Int. J. Syst. Evol. Microbiol.">
        <title>The Global Catalogue of Microorganisms (GCM) 10K type strain sequencing project: providing services to taxonomists for standard genome sequencing and annotation.</title>
        <authorList>
            <consortium name="The Broad Institute Genomics Platform"/>
            <consortium name="The Broad Institute Genome Sequencing Center for Infectious Disease"/>
            <person name="Wu L."/>
            <person name="Ma J."/>
        </authorList>
    </citation>
    <scope>NUCLEOTIDE SEQUENCE [LARGE SCALE GENOMIC DNA]</scope>
    <source>
        <strain evidence="2">JCM 17925</strain>
    </source>
</reference>
<proteinExistence type="predicted"/>
<evidence type="ECO:0000313" key="2">
    <source>
        <dbReference type="Proteomes" id="UP001500936"/>
    </source>
</evidence>
<accession>A0ABP8KPR1</accession>
<comment type="caution">
    <text evidence="1">The sequence shown here is derived from an EMBL/GenBank/DDBJ whole genome shotgun (WGS) entry which is preliminary data.</text>
</comment>
<evidence type="ECO:0000313" key="1">
    <source>
        <dbReference type="EMBL" id="GAA4412059.1"/>
    </source>
</evidence>
<sequence>MFLLYEYNTMQRQVIQHSVFLLGLALLVSACFNEPNYSDTPEISFKQVSKFTLAAGGGVGQARRDSVIVTIGFQDGAGDLGEDVRDTARINRTFRNETWGNYEITTFQLVNGRYEVLPLAVNNKLFFPRLTREGQRGAIEGTLDFSQIFAYQRDFRMVPVKFRIRIRDRGMRVSNYAETDTIQVPLSGR</sequence>